<feature type="region of interest" description="Disordered" evidence="1">
    <location>
        <begin position="1"/>
        <end position="20"/>
    </location>
</feature>
<dbReference type="InterPro" id="IPR029068">
    <property type="entry name" value="Glyas_Bleomycin-R_OHBP_Dase"/>
</dbReference>
<dbReference type="OrthoDB" id="447346at2759"/>
<evidence type="ECO:0000313" key="2">
    <source>
        <dbReference type="EMBL" id="RDW59830.1"/>
    </source>
</evidence>
<dbReference type="InterPro" id="IPR052164">
    <property type="entry name" value="Anthracycline_SecMetBiosynth"/>
</dbReference>
<organism evidence="2 3">
    <name type="scientific">Coleophoma cylindrospora</name>
    <dbReference type="NCBI Taxonomy" id="1849047"/>
    <lineage>
        <taxon>Eukaryota</taxon>
        <taxon>Fungi</taxon>
        <taxon>Dikarya</taxon>
        <taxon>Ascomycota</taxon>
        <taxon>Pezizomycotina</taxon>
        <taxon>Leotiomycetes</taxon>
        <taxon>Helotiales</taxon>
        <taxon>Dermateaceae</taxon>
        <taxon>Coleophoma</taxon>
    </lineage>
</organism>
<keyword evidence="3" id="KW-1185">Reference proteome</keyword>
<dbReference type="EMBL" id="PDLM01000016">
    <property type="protein sequence ID" value="RDW59830.1"/>
    <property type="molecule type" value="Genomic_DNA"/>
</dbReference>
<dbReference type="Gene3D" id="3.10.180.10">
    <property type="entry name" value="2,3-Dihydroxybiphenyl 1,2-Dioxygenase, domain 1"/>
    <property type="match status" value="1"/>
</dbReference>
<dbReference type="SUPFAM" id="SSF54593">
    <property type="entry name" value="Glyoxalase/Bleomycin resistance protein/Dihydroxybiphenyl dioxygenase"/>
    <property type="match status" value="1"/>
</dbReference>
<reference evidence="2 3" key="1">
    <citation type="journal article" date="2018" name="IMA Fungus">
        <title>IMA Genome-F 9: Draft genome sequence of Annulohypoxylon stygium, Aspergillus mulundensis, Berkeleyomyces basicola (syn. Thielaviopsis basicola), Ceratocystis smalleyi, two Cercospora beticola strains, Coleophoma cylindrospora, Fusarium fracticaudum, Phialophora cf. hyalina, and Morchella septimelata.</title>
        <authorList>
            <person name="Wingfield B.D."/>
            <person name="Bills G.F."/>
            <person name="Dong Y."/>
            <person name="Huang W."/>
            <person name="Nel W.J."/>
            <person name="Swalarsk-Parry B.S."/>
            <person name="Vaghefi N."/>
            <person name="Wilken P.M."/>
            <person name="An Z."/>
            <person name="de Beer Z.W."/>
            <person name="De Vos L."/>
            <person name="Chen L."/>
            <person name="Duong T.A."/>
            <person name="Gao Y."/>
            <person name="Hammerbacher A."/>
            <person name="Kikkert J.R."/>
            <person name="Li Y."/>
            <person name="Li H."/>
            <person name="Li K."/>
            <person name="Li Q."/>
            <person name="Liu X."/>
            <person name="Ma X."/>
            <person name="Naidoo K."/>
            <person name="Pethybridge S.J."/>
            <person name="Sun J."/>
            <person name="Steenkamp E.T."/>
            <person name="van der Nest M.A."/>
            <person name="van Wyk S."/>
            <person name="Wingfield M.J."/>
            <person name="Xiong C."/>
            <person name="Yue Q."/>
            <person name="Zhang X."/>
        </authorList>
    </citation>
    <scope>NUCLEOTIDE SEQUENCE [LARGE SCALE GENOMIC DNA]</scope>
    <source>
        <strain evidence="2 3">BP6252</strain>
    </source>
</reference>
<evidence type="ECO:0000256" key="1">
    <source>
        <dbReference type="SAM" id="MobiDB-lite"/>
    </source>
</evidence>
<name>A0A3D8QDT9_9HELO</name>
<dbReference type="CDD" id="cd07247">
    <property type="entry name" value="SgaA_N_like"/>
    <property type="match status" value="1"/>
</dbReference>
<evidence type="ECO:0000313" key="3">
    <source>
        <dbReference type="Proteomes" id="UP000256645"/>
    </source>
</evidence>
<accession>A0A3D8QDT9</accession>
<dbReference type="AlphaFoldDB" id="A0A3D8QDT9"/>
<feature type="compositionally biased region" description="Polar residues" evidence="1">
    <location>
        <begin position="1"/>
        <end position="18"/>
    </location>
</feature>
<dbReference type="Proteomes" id="UP000256645">
    <property type="component" value="Unassembled WGS sequence"/>
</dbReference>
<dbReference type="STRING" id="1849047.A0A3D8QDT9"/>
<proteinExistence type="predicted"/>
<protein>
    <submittedName>
        <fullName evidence="2">Uncharacterized protein</fullName>
    </submittedName>
</protein>
<gene>
    <name evidence="2" type="ORF">BP6252_12917</name>
</gene>
<dbReference type="PANTHER" id="PTHR33993">
    <property type="entry name" value="GLYOXALASE-RELATED"/>
    <property type="match status" value="1"/>
</dbReference>
<comment type="caution">
    <text evidence="2">The sequence shown here is derived from an EMBL/GenBank/DDBJ whole genome shotgun (WGS) entry which is preliminary data.</text>
</comment>
<sequence length="150" mass="16695">MSAPATSTRSQPWKTSTPPIEGTPCWNQIPAVDVQACKRFYSALFPSWQFIENTAKYPEDFVALFNYEGTRSMAGGIVKTSEEAKSQEQGEGVGMTVHYYVKSIEATQKRVVELGGTILTPKIPEADNGYFMVCKDVAGNRFSMYEEKTD</sequence>